<accession>A0A699YRN0</accession>
<evidence type="ECO:0000313" key="2">
    <source>
        <dbReference type="Proteomes" id="UP000485058"/>
    </source>
</evidence>
<dbReference type="EMBL" id="BLLF01000311">
    <property type="protein sequence ID" value="GFH10388.1"/>
    <property type="molecule type" value="Genomic_DNA"/>
</dbReference>
<reference evidence="1 2" key="1">
    <citation type="submission" date="2020-02" db="EMBL/GenBank/DDBJ databases">
        <title>Draft genome sequence of Haematococcus lacustris strain NIES-144.</title>
        <authorList>
            <person name="Morimoto D."/>
            <person name="Nakagawa S."/>
            <person name="Yoshida T."/>
            <person name="Sawayama S."/>
        </authorList>
    </citation>
    <scope>NUCLEOTIDE SEQUENCE [LARGE SCALE GENOMIC DNA]</scope>
    <source>
        <strain evidence="1 2">NIES-144</strain>
    </source>
</reference>
<gene>
    <name evidence="1" type="ORF">HaLaN_05692</name>
</gene>
<keyword evidence="2" id="KW-1185">Reference proteome</keyword>
<comment type="caution">
    <text evidence="1">The sequence shown here is derived from an EMBL/GenBank/DDBJ whole genome shotgun (WGS) entry which is preliminary data.</text>
</comment>
<dbReference type="AlphaFoldDB" id="A0A699YRN0"/>
<name>A0A699YRN0_HAELA</name>
<dbReference type="Proteomes" id="UP000485058">
    <property type="component" value="Unassembled WGS sequence"/>
</dbReference>
<organism evidence="1 2">
    <name type="scientific">Haematococcus lacustris</name>
    <name type="common">Green alga</name>
    <name type="synonym">Haematococcus pluvialis</name>
    <dbReference type="NCBI Taxonomy" id="44745"/>
    <lineage>
        <taxon>Eukaryota</taxon>
        <taxon>Viridiplantae</taxon>
        <taxon>Chlorophyta</taxon>
        <taxon>core chlorophytes</taxon>
        <taxon>Chlorophyceae</taxon>
        <taxon>CS clade</taxon>
        <taxon>Chlamydomonadales</taxon>
        <taxon>Haematococcaceae</taxon>
        <taxon>Haematococcus</taxon>
    </lineage>
</organism>
<protein>
    <submittedName>
        <fullName evidence="1">Uncharacterized protein</fullName>
    </submittedName>
</protein>
<sequence>MQLCYRLLGLGLGGSVSQLFEAQAGYSLPLAGAASWCSHMHSSSGRHLLSPARWRLRAALQSLSTHLPRPPGVAWSSLGYHMSPRTGASNHFLQADRNKRSASQGWGLFIAELTPAGAELIHGHHLARQPACSTALGPHPSFALPTWDAGNPPHCIPGGQGDGHMPLDGHLGGACWGCLLPGAAARADMVIPPLSVAASLDKAAVMLHLAPGQLAATALRASLESHKSHSRGSLSACSIFSAHKRRIPVSAPFTAKWSTDWAMSQAFRRHGLLPVVWPDWHWTPGCTSSLTCAFLCVANNILPSEPFFEDLATENLSPQLEVAVASLVTMCAWRDYVGYSALDWGWWLTNAWGAFMGSTLVELLPIEPSRRPQWLRS</sequence>
<evidence type="ECO:0000313" key="1">
    <source>
        <dbReference type="EMBL" id="GFH10388.1"/>
    </source>
</evidence>
<proteinExistence type="predicted"/>